<feature type="domain" description="Thioredoxin" evidence="5">
    <location>
        <begin position="3"/>
        <end position="153"/>
    </location>
</feature>
<dbReference type="InterPro" id="IPR036249">
    <property type="entry name" value="Thioredoxin-like_sf"/>
</dbReference>
<comment type="caution">
    <text evidence="6">The sequence shown here is derived from an EMBL/GenBank/DDBJ whole genome shotgun (WGS) entry which is preliminary data.</text>
</comment>
<proteinExistence type="predicted"/>
<evidence type="ECO:0000256" key="4">
    <source>
        <dbReference type="ARBA" id="ARBA00023284"/>
    </source>
</evidence>
<gene>
    <name evidence="6" type="ORF">GCM10009799_11840</name>
</gene>
<protein>
    <submittedName>
        <fullName evidence="6">Peroxiredoxin</fullName>
    </submittedName>
</protein>
<dbReference type="Gene3D" id="3.40.30.10">
    <property type="entry name" value="Glutaredoxin"/>
    <property type="match status" value="1"/>
</dbReference>
<organism evidence="6 7">
    <name type="scientific">Nocardiopsis rhodophaea</name>
    <dbReference type="NCBI Taxonomy" id="280238"/>
    <lineage>
        <taxon>Bacteria</taxon>
        <taxon>Bacillati</taxon>
        <taxon>Actinomycetota</taxon>
        <taxon>Actinomycetes</taxon>
        <taxon>Streptosporangiales</taxon>
        <taxon>Nocardiopsidaceae</taxon>
        <taxon>Nocardiopsis</taxon>
    </lineage>
</organism>
<keyword evidence="3" id="KW-0560">Oxidoreductase</keyword>
<keyword evidence="7" id="KW-1185">Reference proteome</keyword>
<dbReference type="Proteomes" id="UP001501585">
    <property type="component" value="Unassembled WGS sequence"/>
</dbReference>
<keyword evidence="2" id="KW-0049">Antioxidant</keyword>
<dbReference type="PIRSF" id="PIRSF000239">
    <property type="entry name" value="AHPC"/>
    <property type="match status" value="1"/>
</dbReference>
<reference evidence="6 7" key="1">
    <citation type="journal article" date="2019" name="Int. J. Syst. Evol. Microbiol.">
        <title>The Global Catalogue of Microorganisms (GCM) 10K type strain sequencing project: providing services to taxonomists for standard genome sequencing and annotation.</title>
        <authorList>
            <consortium name="The Broad Institute Genomics Platform"/>
            <consortium name="The Broad Institute Genome Sequencing Center for Infectious Disease"/>
            <person name="Wu L."/>
            <person name="Ma J."/>
        </authorList>
    </citation>
    <scope>NUCLEOTIDE SEQUENCE [LARGE SCALE GENOMIC DNA]</scope>
    <source>
        <strain evidence="6 7">JCM 15313</strain>
    </source>
</reference>
<dbReference type="InterPro" id="IPR050455">
    <property type="entry name" value="Tpx_Peroxidase_subfamily"/>
</dbReference>
<dbReference type="InterPro" id="IPR000866">
    <property type="entry name" value="AhpC/TSA"/>
</dbReference>
<evidence type="ECO:0000256" key="3">
    <source>
        <dbReference type="ARBA" id="ARBA00023002"/>
    </source>
</evidence>
<dbReference type="RefSeq" id="WP_344160881.1">
    <property type="nucleotide sequence ID" value="NZ_BAAAPC010000004.1"/>
</dbReference>
<evidence type="ECO:0000313" key="7">
    <source>
        <dbReference type="Proteomes" id="UP001501585"/>
    </source>
</evidence>
<evidence type="ECO:0000259" key="5">
    <source>
        <dbReference type="PROSITE" id="PS51352"/>
    </source>
</evidence>
<dbReference type="Pfam" id="PF00578">
    <property type="entry name" value="AhpC-TSA"/>
    <property type="match status" value="1"/>
</dbReference>
<dbReference type="PROSITE" id="PS51352">
    <property type="entry name" value="THIOREDOXIN_2"/>
    <property type="match status" value="1"/>
</dbReference>
<accession>A0ABN2SLM3</accession>
<dbReference type="InterPro" id="IPR024706">
    <property type="entry name" value="Peroxiredoxin_AhpC-typ"/>
</dbReference>
<sequence length="153" mass="17061">MSIEVGQSAPDFELSDQHGQTVRLSDFTGRKNVLLVFYPLAFSGVCQSEMHELRDHAAEFPGDDVQVLSVSVDSMFAHRAWADAEDLEFPLLSDFWPHGDVANAFGVFDETRGVALRATFLIDTEGVVRWKVVNPISESRSLEDYRKALAELA</sequence>
<dbReference type="InterPro" id="IPR013766">
    <property type="entry name" value="Thioredoxin_domain"/>
</dbReference>
<dbReference type="PANTHER" id="PTHR43110">
    <property type="entry name" value="THIOL PEROXIDASE"/>
    <property type="match status" value="1"/>
</dbReference>
<keyword evidence="1" id="KW-0575">Peroxidase</keyword>
<evidence type="ECO:0000256" key="1">
    <source>
        <dbReference type="ARBA" id="ARBA00022559"/>
    </source>
</evidence>
<evidence type="ECO:0000313" key="6">
    <source>
        <dbReference type="EMBL" id="GAA1987847.1"/>
    </source>
</evidence>
<dbReference type="EMBL" id="BAAAPC010000004">
    <property type="protein sequence ID" value="GAA1987847.1"/>
    <property type="molecule type" value="Genomic_DNA"/>
</dbReference>
<keyword evidence="4" id="KW-0676">Redox-active center</keyword>
<dbReference type="CDD" id="cd03018">
    <property type="entry name" value="PRX_AhpE_like"/>
    <property type="match status" value="1"/>
</dbReference>
<dbReference type="PANTHER" id="PTHR43110:SF1">
    <property type="entry name" value="THIOL PEROXIDASE"/>
    <property type="match status" value="1"/>
</dbReference>
<dbReference type="SUPFAM" id="SSF52833">
    <property type="entry name" value="Thioredoxin-like"/>
    <property type="match status" value="1"/>
</dbReference>
<evidence type="ECO:0000256" key="2">
    <source>
        <dbReference type="ARBA" id="ARBA00022862"/>
    </source>
</evidence>
<name>A0ABN2SLM3_9ACTN</name>